<dbReference type="Pfam" id="PF00004">
    <property type="entry name" value="AAA"/>
    <property type="match status" value="1"/>
</dbReference>
<dbReference type="GO" id="GO:0005634">
    <property type="term" value="C:nucleus"/>
    <property type="evidence" value="ECO:0007669"/>
    <property type="project" value="UniProtKB-SubCell"/>
</dbReference>
<dbReference type="InterPro" id="IPR003959">
    <property type="entry name" value="ATPase_AAA_core"/>
</dbReference>
<dbReference type="PANTHER" id="PTHR46765:SF1">
    <property type="entry name" value="P-LOOP CONTAINING NUCLEOSIDE TRIPHOSPHATE HYDROLASES SUPERFAMILY PROTEIN"/>
    <property type="match status" value="1"/>
</dbReference>
<dbReference type="SMART" id="SM00382">
    <property type="entry name" value="AAA"/>
    <property type="match status" value="1"/>
</dbReference>
<dbReference type="InterPro" id="IPR027417">
    <property type="entry name" value="P-loop_NTPase"/>
</dbReference>
<dbReference type="GO" id="GO:0005524">
    <property type="term" value="F:ATP binding"/>
    <property type="evidence" value="ECO:0007669"/>
    <property type="project" value="InterPro"/>
</dbReference>
<proteinExistence type="inferred from homology"/>
<dbReference type="EMBL" id="LR904303">
    <property type="protein sequence ID" value="CAD7252742.1"/>
    <property type="molecule type" value="Genomic_DNA"/>
</dbReference>
<dbReference type="PANTHER" id="PTHR46765">
    <property type="entry name" value="P-LOOP CONTAINING NUCLEOSIDE TRIPHOSPHATE HYDROLASES SUPERFAMILY PROTEIN"/>
    <property type="match status" value="1"/>
</dbReference>
<comment type="similarity">
    <text evidence="3">Belongs to the activator 1 small subunits family. CTF18 subfamily.</text>
</comment>
<keyword evidence="2" id="KW-0539">Nucleus</keyword>
<evidence type="ECO:0000256" key="2">
    <source>
        <dbReference type="ARBA" id="ARBA00023242"/>
    </source>
</evidence>
<organism evidence="5">
    <name type="scientific">Darwinula stevensoni</name>
    <dbReference type="NCBI Taxonomy" id="69355"/>
    <lineage>
        <taxon>Eukaryota</taxon>
        <taxon>Metazoa</taxon>
        <taxon>Ecdysozoa</taxon>
        <taxon>Arthropoda</taxon>
        <taxon>Crustacea</taxon>
        <taxon>Oligostraca</taxon>
        <taxon>Ostracoda</taxon>
        <taxon>Podocopa</taxon>
        <taxon>Podocopida</taxon>
        <taxon>Darwinulocopina</taxon>
        <taxon>Darwinuloidea</taxon>
        <taxon>Darwinulidae</taxon>
        <taxon>Darwinula</taxon>
    </lineage>
</organism>
<evidence type="ECO:0000313" key="6">
    <source>
        <dbReference type="Proteomes" id="UP000677054"/>
    </source>
</evidence>
<dbReference type="AlphaFoldDB" id="A0A7R9AF62"/>
<dbReference type="GO" id="GO:0016887">
    <property type="term" value="F:ATP hydrolysis activity"/>
    <property type="evidence" value="ECO:0007669"/>
    <property type="project" value="InterPro"/>
</dbReference>
<evidence type="ECO:0000259" key="4">
    <source>
        <dbReference type="SMART" id="SM00382"/>
    </source>
</evidence>
<feature type="domain" description="AAA+ ATPase" evidence="4">
    <location>
        <begin position="145"/>
        <end position="283"/>
    </location>
</feature>
<dbReference type="OrthoDB" id="6377908at2759"/>
<reference evidence="5" key="1">
    <citation type="submission" date="2020-11" db="EMBL/GenBank/DDBJ databases">
        <authorList>
            <person name="Tran Van P."/>
        </authorList>
    </citation>
    <scope>NUCLEOTIDE SEQUENCE</scope>
</reference>
<feature type="non-terminal residue" evidence="5">
    <location>
        <position position="1"/>
    </location>
</feature>
<dbReference type="InterPro" id="IPR003593">
    <property type="entry name" value="AAA+_ATPase"/>
</dbReference>
<protein>
    <recommendedName>
        <fullName evidence="4">AAA+ ATPase domain-containing protein</fullName>
    </recommendedName>
</protein>
<dbReference type="CDD" id="cd00009">
    <property type="entry name" value="AAA"/>
    <property type="match status" value="1"/>
</dbReference>
<dbReference type="EMBL" id="CAJPEV010004786">
    <property type="protein sequence ID" value="CAG0902306.1"/>
    <property type="molecule type" value="Genomic_DNA"/>
</dbReference>
<evidence type="ECO:0000256" key="1">
    <source>
        <dbReference type="ARBA" id="ARBA00004123"/>
    </source>
</evidence>
<keyword evidence="6" id="KW-1185">Reference proteome</keyword>
<name>A0A7R9AF62_9CRUS</name>
<comment type="subcellular location">
    <subcellularLocation>
        <location evidence="1">Nucleus</location>
    </subcellularLocation>
</comment>
<dbReference type="Gene3D" id="1.10.8.60">
    <property type="match status" value="1"/>
</dbReference>
<dbReference type="InterPro" id="IPR053016">
    <property type="entry name" value="CTF18-RFC_complex"/>
</dbReference>
<evidence type="ECO:0000256" key="3">
    <source>
        <dbReference type="ARBA" id="ARBA00043975"/>
    </source>
</evidence>
<accession>A0A7R9AF62</accession>
<sequence>MTALGFFFDSEVIGVLPQTVVLGLSSQQYGPFVVEMVHVLQLSLPYQAGESVEPSEAEEVEPHASTWVERFQPQTYLELLSDEVHMQISSMRMNGARPVTTSGQIRHRTYRPGADADFKKIPFGKAGKPKEDILKDAVDEEGRPKQLVALLAGAPGLGKTTLAHVIARHAGYHVVEMNASDDRSPAHFAETLERATQMQSVLGASRRPNCLVVDEIDGAPQVSVDLLVDFVLGKGLKGEGGKGRKGKARAVVQQRPIVCICNDLYVPALRLLRQHALVLQFPPTLPARLAQRMQEIARTQQMEADLTALLTLCEKAENDIRSCITTLEFLSRHLRRRLLRPGDVHGLNVGRKDFHKSLFGVWHDIFHVPRANK</sequence>
<dbReference type="Proteomes" id="UP000677054">
    <property type="component" value="Unassembled WGS sequence"/>
</dbReference>
<dbReference type="Gene3D" id="3.40.50.300">
    <property type="entry name" value="P-loop containing nucleotide triphosphate hydrolases"/>
    <property type="match status" value="1"/>
</dbReference>
<evidence type="ECO:0000313" key="5">
    <source>
        <dbReference type="EMBL" id="CAD7252742.1"/>
    </source>
</evidence>
<dbReference type="SUPFAM" id="SSF52540">
    <property type="entry name" value="P-loop containing nucleoside triphosphate hydrolases"/>
    <property type="match status" value="1"/>
</dbReference>
<gene>
    <name evidence="5" type="ORF">DSTB1V02_LOCUS12497</name>
</gene>